<dbReference type="InterPro" id="IPR014716">
    <property type="entry name" value="Fibrinogen_a/b/g_C_1"/>
</dbReference>
<dbReference type="Proteomes" id="UP000027135">
    <property type="component" value="Unassembled WGS sequence"/>
</dbReference>
<feature type="coiled-coil region" evidence="2">
    <location>
        <begin position="23"/>
        <end position="73"/>
    </location>
</feature>
<keyword evidence="2" id="KW-0175">Coiled coil</keyword>
<dbReference type="InterPro" id="IPR002181">
    <property type="entry name" value="Fibrinogen_a/b/g_C_dom"/>
</dbReference>
<dbReference type="PANTHER" id="PTHR19143">
    <property type="entry name" value="FIBRINOGEN/TENASCIN/ANGIOPOEITIN"/>
    <property type="match status" value="1"/>
</dbReference>
<evidence type="ECO:0000256" key="2">
    <source>
        <dbReference type="SAM" id="Coils"/>
    </source>
</evidence>
<feature type="domain" description="Fibrinogen C-terminal" evidence="5">
    <location>
        <begin position="380"/>
        <end position="587"/>
    </location>
</feature>
<dbReference type="OMA" id="WADYAHG"/>
<feature type="region of interest" description="Disordered" evidence="3">
    <location>
        <begin position="331"/>
        <end position="351"/>
    </location>
</feature>
<dbReference type="PROSITE" id="PS51406">
    <property type="entry name" value="FIBRINOGEN_C_2"/>
    <property type="match status" value="1"/>
</dbReference>
<name>A0A067RJR4_ZOONE</name>
<evidence type="ECO:0000259" key="5">
    <source>
        <dbReference type="PROSITE" id="PS51406"/>
    </source>
</evidence>
<dbReference type="SUPFAM" id="SSF56496">
    <property type="entry name" value="Fibrinogen C-terminal domain-like"/>
    <property type="match status" value="1"/>
</dbReference>
<evidence type="ECO:0000256" key="3">
    <source>
        <dbReference type="SAM" id="MobiDB-lite"/>
    </source>
</evidence>
<gene>
    <name evidence="6" type="ORF">L798_06171</name>
</gene>
<dbReference type="InParanoid" id="A0A067RJR4"/>
<keyword evidence="4" id="KW-0732">Signal</keyword>
<feature type="chain" id="PRO_5001645312" evidence="4">
    <location>
        <begin position="18"/>
        <end position="593"/>
    </location>
</feature>
<proteinExistence type="predicted"/>
<dbReference type="AlphaFoldDB" id="A0A067RJR4"/>
<protein>
    <submittedName>
        <fullName evidence="6">Protein scabrous</fullName>
    </submittedName>
</protein>
<evidence type="ECO:0000256" key="1">
    <source>
        <dbReference type="ARBA" id="ARBA00023157"/>
    </source>
</evidence>
<evidence type="ECO:0000313" key="7">
    <source>
        <dbReference type="Proteomes" id="UP000027135"/>
    </source>
</evidence>
<dbReference type="InterPro" id="IPR020837">
    <property type="entry name" value="Fibrinogen_CS"/>
</dbReference>
<feature type="signal peptide" evidence="4">
    <location>
        <begin position="1"/>
        <end position="17"/>
    </location>
</feature>
<accession>A0A067RJR4</accession>
<dbReference type="STRING" id="136037.A0A067RJR4"/>
<dbReference type="InterPro" id="IPR036056">
    <property type="entry name" value="Fibrinogen-like_C"/>
</dbReference>
<dbReference type="FunCoup" id="A0A067RJR4">
    <property type="interactions" value="4"/>
</dbReference>
<keyword evidence="1" id="KW-1015">Disulfide bond</keyword>
<dbReference type="InterPro" id="IPR050373">
    <property type="entry name" value="Fibrinogen_C-term_domain"/>
</dbReference>
<organism evidence="6 7">
    <name type="scientific">Zootermopsis nevadensis</name>
    <name type="common">Dampwood termite</name>
    <dbReference type="NCBI Taxonomy" id="136037"/>
    <lineage>
        <taxon>Eukaryota</taxon>
        <taxon>Metazoa</taxon>
        <taxon>Ecdysozoa</taxon>
        <taxon>Arthropoda</taxon>
        <taxon>Hexapoda</taxon>
        <taxon>Insecta</taxon>
        <taxon>Pterygota</taxon>
        <taxon>Neoptera</taxon>
        <taxon>Polyneoptera</taxon>
        <taxon>Dictyoptera</taxon>
        <taxon>Blattodea</taxon>
        <taxon>Blattoidea</taxon>
        <taxon>Termitoidae</taxon>
        <taxon>Termopsidae</taxon>
        <taxon>Zootermopsis</taxon>
    </lineage>
</organism>
<evidence type="ECO:0000256" key="4">
    <source>
        <dbReference type="SAM" id="SignalP"/>
    </source>
</evidence>
<evidence type="ECO:0000313" key="6">
    <source>
        <dbReference type="EMBL" id="KDR19650.1"/>
    </source>
</evidence>
<dbReference type="EMBL" id="KK852639">
    <property type="protein sequence ID" value="KDR19650.1"/>
    <property type="molecule type" value="Genomic_DNA"/>
</dbReference>
<dbReference type="CDD" id="cd00087">
    <property type="entry name" value="FReD"/>
    <property type="match status" value="1"/>
</dbReference>
<keyword evidence="7" id="KW-1185">Reference proteome</keyword>
<dbReference type="Gene3D" id="3.90.215.10">
    <property type="entry name" value="Gamma Fibrinogen, chain A, domain 1"/>
    <property type="match status" value="1"/>
</dbReference>
<dbReference type="eggNOG" id="KOG2579">
    <property type="taxonomic scope" value="Eukaryota"/>
</dbReference>
<dbReference type="SMART" id="SM00186">
    <property type="entry name" value="FBG"/>
    <property type="match status" value="1"/>
</dbReference>
<dbReference type="Pfam" id="PF00147">
    <property type="entry name" value="Fibrinogen_C"/>
    <property type="match status" value="1"/>
</dbReference>
<dbReference type="GO" id="GO:0005615">
    <property type="term" value="C:extracellular space"/>
    <property type="evidence" value="ECO:0007669"/>
    <property type="project" value="TreeGrafter"/>
</dbReference>
<dbReference type="PANTHER" id="PTHR19143:SF444">
    <property type="entry name" value="PROTEIN SCABROUS"/>
    <property type="match status" value="1"/>
</dbReference>
<dbReference type="PROSITE" id="PS00514">
    <property type="entry name" value="FIBRINOGEN_C_1"/>
    <property type="match status" value="1"/>
</dbReference>
<reference evidence="6 7" key="1">
    <citation type="journal article" date="2014" name="Nat. Commun.">
        <title>Molecular traces of alternative social organization in a termite genome.</title>
        <authorList>
            <person name="Terrapon N."/>
            <person name="Li C."/>
            <person name="Robertson H.M."/>
            <person name="Ji L."/>
            <person name="Meng X."/>
            <person name="Booth W."/>
            <person name="Chen Z."/>
            <person name="Childers C.P."/>
            <person name="Glastad K.M."/>
            <person name="Gokhale K."/>
            <person name="Gowin J."/>
            <person name="Gronenberg W."/>
            <person name="Hermansen R.A."/>
            <person name="Hu H."/>
            <person name="Hunt B.G."/>
            <person name="Huylmans A.K."/>
            <person name="Khalil S.M."/>
            <person name="Mitchell R.D."/>
            <person name="Munoz-Torres M.C."/>
            <person name="Mustard J.A."/>
            <person name="Pan H."/>
            <person name="Reese J.T."/>
            <person name="Scharf M.E."/>
            <person name="Sun F."/>
            <person name="Vogel H."/>
            <person name="Xiao J."/>
            <person name="Yang W."/>
            <person name="Yang Z."/>
            <person name="Yang Z."/>
            <person name="Zhou J."/>
            <person name="Zhu J."/>
            <person name="Brent C.S."/>
            <person name="Elsik C.G."/>
            <person name="Goodisman M.A."/>
            <person name="Liberles D.A."/>
            <person name="Roe R.M."/>
            <person name="Vargo E.L."/>
            <person name="Vilcinskas A."/>
            <person name="Wang J."/>
            <person name="Bornberg-Bauer E."/>
            <person name="Korb J."/>
            <person name="Zhang G."/>
            <person name="Liebig J."/>
        </authorList>
    </citation>
    <scope>NUCLEOTIDE SEQUENCE [LARGE SCALE GENOMIC DNA]</scope>
    <source>
        <tissue evidence="6">Whole organism</tissue>
    </source>
</reference>
<sequence>MMLMCVIVVTLLSGVFCEDTETVRTLKEQVSALLEDVSLLSKNSELTALREELTALRQEVEELRRGNRAATSSTGNQQKNDHLTVQWLATAVSELRGEVTEVAAAHNTSVELQRREEINSELVLLRGDMSSVRRDLEELHVAQEKGAVALAQAQQDVMAVRSQTQNVAGLCADTLTQFQNAQTEWSIALKALKKYGREDPAYEGGRKRRHQRGLCAQLAETFCGDQAHLGHRVHRLEKQMKQEVVARVSALELASRSAAKTVFNMTRKLAGLDKLHHSMLQMLESVETLENELDRSVPDLQREISKMEFNMAQLTSSIALVREEQGKQRSSLKALGAGVSHRSSPDPPKTVFPEANDNFNISTIWKLVQELSVMQTQYQQIVTSLPQDCGAVRGPSGLYLMSPGSLGTPLLLSCDQTTAPGGWVVVQRRVDGSEDFDRKWSEYATGFGSPSGEFWLGNEALHHLTADNCSSLRVDLRDIYGKNWVAEYDEFSVSGATDGYRLHVAGYRGNASDALEYQNRMQFSAVDSDRDISNTNCAANYEGGWWFSHCQHANLNGRYNLGLTWFDASKNEWIAVAWSEMRVRRTSRCDKLS</sequence>